<dbReference type="InterPro" id="IPR047335">
    <property type="entry name" value="RUFY1-3"/>
</dbReference>
<evidence type="ECO:0000256" key="2">
    <source>
        <dbReference type="ARBA" id="ARBA00022771"/>
    </source>
</evidence>
<dbReference type="GO" id="GO:0005737">
    <property type="term" value="C:cytoplasm"/>
    <property type="evidence" value="ECO:0007669"/>
    <property type="project" value="TreeGrafter"/>
</dbReference>
<feature type="domain" description="RUN" evidence="9">
    <location>
        <begin position="88"/>
        <end position="221"/>
    </location>
</feature>
<feature type="coiled-coil region" evidence="6">
    <location>
        <begin position="439"/>
        <end position="480"/>
    </location>
</feature>
<evidence type="ECO:0000256" key="1">
    <source>
        <dbReference type="ARBA" id="ARBA00022723"/>
    </source>
</evidence>
<dbReference type="SMART" id="SM00593">
    <property type="entry name" value="RUN"/>
    <property type="match status" value="1"/>
</dbReference>
<evidence type="ECO:0000313" key="11">
    <source>
        <dbReference type="Proteomes" id="UP001347796"/>
    </source>
</evidence>
<dbReference type="InterPro" id="IPR011011">
    <property type="entry name" value="Znf_FYVE_PHD"/>
</dbReference>
<dbReference type="PANTHER" id="PTHR45956:SF6">
    <property type="entry name" value="RUN DOMAIN-CONTAINING PROTEIN"/>
    <property type="match status" value="1"/>
</dbReference>
<evidence type="ECO:0000259" key="9">
    <source>
        <dbReference type="PROSITE" id="PS50826"/>
    </source>
</evidence>
<dbReference type="InterPro" id="IPR017455">
    <property type="entry name" value="Znf_FYVE-rel"/>
</dbReference>
<feature type="domain" description="FYVE-type" evidence="8">
    <location>
        <begin position="586"/>
        <end position="644"/>
    </location>
</feature>
<evidence type="ECO:0000256" key="7">
    <source>
        <dbReference type="SAM" id="MobiDB-lite"/>
    </source>
</evidence>
<feature type="region of interest" description="Disordered" evidence="7">
    <location>
        <begin position="1"/>
        <end position="46"/>
    </location>
</feature>
<evidence type="ECO:0000256" key="6">
    <source>
        <dbReference type="SAM" id="Coils"/>
    </source>
</evidence>
<feature type="coiled-coil region" evidence="6">
    <location>
        <begin position="509"/>
        <end position="560"/>
    </location>
</feature>
<name>A0AAN8K1Z5_PATCE</name>
<dbReference type="FunFam" id="3.30.40.10:FF:000046">
    <property type="entry name" value="RUN and FYVE domain containing 2"/>
    <property type="match status" value="1"/>
</dbReference>
<dbReference type="CDD" id="cd15721">
    <property type="entry name" value="FYVE_RUFY1_like"/>
    <property type="match status" value="1"/>
</dbReference>
<reference evidence="10 11" key="1">
    <citation type="submission" date="2024-01" db="EMBL/GenBank/DDBJ databases">
        <title>The genome of the rayed Mediterranean limpet Patella caerulea (Linnaeus, 1758).</title>
        <authorList>
            <person name="Anh-Thu Weber A."/>
            <person name="Halstead-Nussloch G."/>
        </authorList>
    </citation>
    <scope>NUCLEOTIDE SEQUENCE [LARGE SCALE GENOMIC DNA]</scope>
    <source>
        <strain evidence="10">AATW-2023a</strain>
        <tissue evidence="10">Whole specimen</tissue>
    </source>
</reference>
<dbReference type="SMART" id="SM00064">
    <property type="entry name" value="FYVE"/>
    <property type="match status" value="1"/>
</dbReference>
<keyword evidence="4 6" id="KW-0175">Coiled coil</keyword>
<evidence type="ECO:0000256" key="4">
    <source>
        <dbReference type="ARBA" id="ARBA00023054"/>
    </source>
</evidence>
<dbReference type="AlphaFoldDB" id="A0AAN8K1Z5"/>
<sequence length="650" mass="74873">MATSEVLSGGGISLQEELANASKPEEWPSPVIAPKEPPKDEEPKPVIINPRYQKRDPKTIERCNLLNVCKLIIKELIDSSLAHGRMLDDDHVPLQQFFVVLEHVLRNGLKPKKGILRDKHEFWAVLEKIEKYAPEAGEITTSVRDMSDIKSPLGRARCWIRLALMQKKLADYFKLVIEKKDPLLSEFYEPGAFLMEEEGMVLAGLLVGLNVIDCNMCIKGEDLDQPMGVIDFSLYLKGNFNNSAEEDDNTHGNARMATILDQKNYLEELNRHLNATVANLQQKLEQFQTTNALMKEDLAIAKNQILMLQEENEALQSENNGLLLNHDKQIEATKQDIATERQTYETNRAGLDSMYSEVKQKLEEETQLRLDVEKELQLQISMKMEMEMASRLLEKDIHEKQDTVISLRKQIDDIKGINLELYQKLQTCEGSLKHKTEMVGRLEEKTNQLINTMTEMENRLKQFQSDKQAAEETARKLGQMLADKDAKRSALETDLKIEREWRATLQKTLEAEKEKCSQYHLELQQLKDVKKEYNQLKSQYQSIQEMCQDQERALAELGSQLGDSKMKVENMKESQLVVKEAQWMDDTESKHCKKCEKEFSISRRKHHCRNCGYIYCNECSDNKMSLPSSSKPVRVCDDCQTFLLQRFSAT</sequence>
<gene>
    <name evidence="10" type="ORF">SNE40_005553</name>
</gene>
<keyword evidence="1" id="KW-0479">Metal-binding</keyword>
<dbReference type="Pfam" id="PF02759">
    <property type="entry name" value="RUN"/>
    <property type="match status" value="1"/>
</dbReference>
<keyword evidence="2 5" id="KW-0863">Zinc-finger</keyword>
<dbReference type="PROSITE" id="PS50178">
    <property type="entry name" value="ZF_FYVE"/>
    <property type="match status" value="1"/>
</dbReference>
<comment type="caution">
    <text evidence="10">The sequence shown here is derived from an EMBL/GenBank/DDBJ whole genome shotgun (WGS) entry which is preliminary data.</text>
</comment>
<dbReference type="EMBL" id="JAZGQO010000004">
    <property type="protein sequence ID" value="KAK6187555.1"/>
    <property type="molecule type" value="Genomic_DNA"/>
</dbReference>
<evidence type="ECO:0000256" key="5">
    <source>
        <dbReference type="PROSITE-ProRule" id="PRU00091"/>
    </source>
</evidence>
<dbReference type="Gene3D" id="1.20.58.900">
    <property type="match status" value="1"/>
</dbReference>
<evidence type="ECO:0008006" key="12">
    <source>
        <dbReference type="Google" id="ProtNLM"/>
    </source>
</evidence>
<dbReference type="InterPro" id="IPR000306">
    <property type="entry name" value="Znf_FYVE"/>
</dbReference>
<dbReference type="FunFam" id="1.20.58.900:FF:000011">
    <property type="entry name" value="Uncharacterized protein, isoform B"/>
    <property type="match status" value="1"/>
</dbReference>
<accession>A0AAN8K1Z5</accession>
<dbReference type="SUPFAM" id="SSF140741">
    <property type="entry name" value="RUN domain-like"/>
    <property type="match status" value="1"/>
</dbReference>
<dbReference type="InterPro" id="IPR004012">
    <property type="entry name" value="Run_dom"/>
</dbReference>
<dbReference type="PANTHER" id="PTHR45956">
    <property type="entry name" value="RUN AND FYVE DOMAIN-CONTAINING PROTEIN 2-LIKE PROTEIN"/>
    <property type="match status" value="1"/>
</dbReference>
<dbReference type="InterPro" id="IPR037213">
    <property type="entry name" value="Run_dom_sf"/>
</dbReference>
<protein>
    <recommendedName>
        <fullName evidence="12">RUN and FYVE domain-containing protein 2</fullName>
    </recommendedName>
</protein>
<dbReference type="CDD" id="cd17681">
    <property type="entry name" value="RUN_RUFY1_like"/>
    <property type="match status" value="1"/>
</dbReference>
<dbReference type="InterPro" id="IPR013083">
    <property type="entry name" value="Znf_RING/FYVE/PHD"/>
</dbReference>
<dbReference type="GO" id="GO:0008270">
    <property type="term" value="F:zinc ion binding"/>
    <property type="evidence" value="ECO:0007669"/>
    <property type="project" value="UniProtKB-KW"/>
</dbReference>
<dbReference type="Gene3D" id="3.30.40.10">
    <property type="entry name" value="Zinc/RING finger domain, C3HC4 (zinc finger)"/>
    <property type="match status" value="1"/>
</dbReference>
<dbReference type="Proteomes" id="UP001347796">
    <property type="component" value="Unassembled WGS sequence"/>
</dbReference>
<dbReference type="PROSITE" id="PS50826">
    <property type="entry name" value="RUN"/>
    <property type="match status" value="1"/>
</dbReference>
<evidence type="ECO:0000313" key="10">
    <source>
        <dbReference type="EMBL" id="KAK6187555.1"/>
    </source>
</evidence>
<dbReference type="Pfam" id="PF01363">
    <property type="entry name" value="FYVE"/>
    <property type="match status" value="1"/>
</dbReference>
<feature type="coiled-coil region" evidence="6">
    <location>
        <begin position="263"/>
        <end position="325"/>
    </location>
</feature>
<evidence type="ECO:0000259" key="8">
    <source>
        <dbReference type="PROSITE" id="PS50178"/>
    </source>
</evidence>
<evidence type="ECO:0000256" key="3">
    <source>
        <dbReference type="ARBA" id="ARBA00022833"/>
    </source>
</evidence>
<dbReference type="SUPFAM" id="SSF57903">
    <property type="entry name" value="FYVE/PHD zinc finger"/>
    <property type="match status" value="1"/>
</dbReference>
<keyword evidence="3" id="KW-0862">Zinc</keyword>
<organism evidence="10 11">
    <name type="scientific">Patella caerulea</name>
    <name type="common">Rayed Mediterranean limpet</name>
    <dbReference type="NCBI Taxonomy" id="87958"/>
    <lineage>
        <taxon>Eukaryota</taxon>
        <taxon>Metazoa</taxon>
        <taxon>Spiralia</taxon>
        <taxon>Lophotrochozoa</taxon>
        <taxon>Mollusca</taxon>
        <taxon>Gastropoda</taxon>
        <taxon>Patellogastropoda</taxon>
        <taxon>Patelloidea</taxon>
        <taxon>Patellidae</taxon>
        <taxon>Patella</taxon>
    </lineage>
</organism>
<proteinExistence type="predicted"/>
<keyword evidence="11" id="KW-1185">Reference proteome</keyword>